<dbReference type="RefSeq" id="WP_122910431.1">
    <property type="nucleotide sequence ID" value="NZ_CBCSBE010000013.1"/>
</dbReference>
<keyword evidence="1" id="KW-0175">Coiled coil</keyword>
<proteinExistence type="predicted"/>
<protein>
    <submittedName>
        <fullName evidence="3">Uncharacterized protein</fullName>
    </submittedName>
</protein>
<comment type="caution">
    <text evidence="3">The sequence shown here is derived from an EMBL/GenBank/DDBJ whole genome shotgun (WGS) entry which is preliminary data.</text>
</comment>
<evidence type="ECO:0000256" key="2">
    <source>
        <dbReference type="SAM" id="MobiDB-lite"/>
    </source>
</evidence>
<dbReference type="OrthoDB" id="2468387at2"/>
<sequence length="229" mass="25948">MFGNKTLQQHVNEFLSKVNEQEGKIRSKIEELEFLFDSLTDKVKVQTAAMIELEIAGDNAGAEKIMKSNRQLRLQIDEIKDSIQGYRSQLGQGYQLGKELDKVKAAAIQADKDRVERVNNLHKQGEQLAQQIADLKMKREQVMLDWRVSYSRTTEMDLVGIASYIDPRATALSLTEKETLIRKWMSGETIEDFFSKSDEYKGPIISIGDPGTSVEYRPPQHGGNSIPQV</sequence>
<reference evidence="3 4" key="1">
    <citation type="submission" date="2018-10" db="EMBL/GenBank/DDBJ databases">
        <title>Phylogenomics of Brevibacillus.</title>
        <authorList>
            <person name="Dunlap C."/>
        </authorList>
    </citation>
    <scope>NUCLEOTIDE SEQUENCE [LARGE SCALE GENOMIC DNA]</scope>
    <source>
        <strain evidence="3 4">JCM 12215</strain>
    </source>
</reference>
<evidence type="ECO:0000313" key="3">
    <source>
        <dbReference type="EMBL" id="RNB69961.1"/>
    </source>
</evidence>
<evidence type="ECO:0000256" key="1">
    <source>
        <dbReference type="SAM" id="Coils"/>
    </source>
</evidence>
<feature type="region of interest" description="Disordered" evidence="2">
    <location>
        <begin position="209"/>
        <end position="229"/>
    </location>
</feature>
<gene>
    <name evidence="3" type="ORF">EDM52_18505</name>
</gene>
<dbReference type="EMBL" id="RHHR01000036">
    <property type="protein sequence ID" value="RNB69961.1"/>
    <property type="molecule type" value="Genomic_DNA"/>
</dbReference>
<name>A0A3M8C2U2_9BACL</name>
<organism evidence="3 4">
    <name type="scientific">Brevibacillus invocatus</name>
    <dbReference type="NCBI Taxonomy" id="173959"/>
    <lineage>
        <taxon>Bacteria</taxon>
        <taxon>Bacillati</taxon>
        <taxon>Bacillota</taxon>
        <taxon>Bacilli</taxon>
        <taxon>Bacillales</taxon>
        <taxon>Paenibacillaceae</taxon>
        <taxon>Brevibacillus</taxon>
    </lineage>
</organism>
<feature type="coiled-coil region" evidence="1">
    <location>
        <begin position="62"/>
        <end position="89"/>
    </location>
</feature>
<accession>A0A3M8C2U2</accession>
<evidence type="ECO:0000313" key="4">
    <source>
        <dbReference type="Proteomes" id="UP000282028"/>
    </source>
</evidence>
<keyword evidence="4" id="KW-1185">Reference proteome</keyword>
<dbReference type="Proteomes" id="UP000282028">
    <property type="component" value="Unassembled WGS sequence"/>
</dbReference>
<dbReference type="AlphaFoldDB" id="A0A3M8C2U2"/>